<protein>
    <submittedName>
        <fullName evidence="1">Uncharacterized protein</fullName>
    </submittedName>
</protein>
<evidence type="ECO:0000313" key="2">
    <source>
        <dbReference type="Proteomes" id="UP001140511"/>
    </source>
</evidence>
<organism evidence="1 2">
    <name type="scientific">Trichoderma breve</name>
    <dbReference type="NCBI Taxonomy" id="2034170"/>
    <lineage>
        <taxon>Eukaryota</taxon>
        <taxon>Fungi</taxon>
        <taxon>Dikarya</taxon>
        <taxon>Ascomycota</taxon>
        <taxon>Pezizomycotina</taxon>
        <taxon>Sordariomycetes</taxon>
        <taxon>Hypocreomycetidae</taxon>
        <taxon>Hypocreales</taxon>
        <taxon>Hypocreaceae</taxon>
        <taxon>Trichoderma</taxon>
    </lineage>
</organism>
<name>A0A9W9EEQ3_9HYPO</name>
<keyword evidence="2" id="KW-1185">Reference proteome</keyword>
<gene>
    <name evidence="1" type="ORF">T069G_01982</name>
</gene>
<evidence type="ECO:0000313" key="1">
    <source>
        <dbReference type="EMBL" id="KAJ4865452.1"/>
    </source>
</evidence>
<accession>A0A9W9EEQ3</accession>
<dbReference type="AlphaFoldDB" id="A0A9W9EEQ3"/>
<comment type="caution">
    <text evidence="1">The sequence shown here is derived from an EMBL/GenBank/DDBJ whole genome shotgun (WGS) entry which is preliminary data.</text>
</comment>
<sequence length="137" mass="14269">MRTMYPPHVPTAVFGLSALGSSTPLVPRQYPIICTGAAGETSNTQATIAIEAFFGTTWGQGQQSFQVNPSGYKLTVEGATIGVGVTQAGTGESLDIGVPNLINYWNAINAQCSEQTGGLASGYVVLSEDSNYAAYIN</sequence>
<dbReference type="GeneID" id="80863880"/>
<proteinExistence type="predicted"/>
<dbReference type="RefSeq" id="XP_056034508.1">
    <property type="nucleotide sequence ID" value="XM_056169192.1"/>
</dbReference>
<dbReference type="Proteomes" id="UP001140511">
    <property type="component" value="Unassembled WGS sequence"/>
</dbReference>
<dbReference type="EMBL" id="JAOPEN010000001">
    <property type="protein sequence ID" value="KAJ4865452.1"/>
    <property type="molecule type" value="Genomic_DNA"/>
</dbReference>
<reference evidence="1" key="1">
    <citation type="submission" date="2022-09" db="EMBL/GenBank/DDBJ databases">
        <title>Chromosome-level assembly of Trichoderma breve T069, a fungus used in development of biopesticide product.</title>
        <authorList>
            <person name="Lin R."/>
            <person name="Liu T."/>
        </authorList>
    </citation>
    <scope>NUCLEOTIDE SEQUENCE</scope>
    <source>
        <strain evidence="1">T069</strain>
    </source>
</reference>